<proteinExistence type="predicted"/>
<dbReference type="KEGG" id="cyt:cce_3551"/>
<evidence type="ECO:0000313" key="10">
    <source>
        <dbReference type="Proteomes" id="UP000001203"/>
    </source>
</evidence>
<sequence length="41" mass="5030">MVYQSLQSYYKILKEAKISWQKGQQINPRYHEEVTQKKTKK</sequence>
<dbReference type="STRING" id="43989.cce_0188"/>
<dbReference type="EMBL" id="CP000806">
    <property type="protein sequence ID" value="ACB53210.1"/>
    <property type="molecule type" value="Genomic_DNA"/>
</dbReference>
<dbReference type="EMBL" id="CP000806">
    <property type="protein sequence ID" value="ACB53155.1"/>
    <property type="molecule type" value="Genomic_DNA"/>
</dbReference>
<evidence type="ECO:0000313" key="7">
    <source>
        <dbReference type="EMBL" id="ACB53202.1"/>
    </source>
</evidence>
<evidence type="ECO:0000313" key="2">
    <source>
        <dbReference type="EMBL" id="ACB50284.1"/>
    </source>
</evidence>
<dbReference type="KEGG" id="cyt:cce_3862"/>
<dbReference type="EMBL" id="CP000806">
    <property type="protein sequence ID" value="ACB52899.1"/>
    <property type="molecule type" value="Genomic_DNA"/>
</dbReference>
<evidence type="ECO:0000313" key="4">
    <source>
        <dbReference type="EMBL" id="ACB52546.1"/>
    </source>
</evidence>
<dbReference type="Proteomes" id="UP000001203">
    <property type="component" value="Chromosome circular"/>
</dbReference>
<accession>B1WNX6</accession>
<evidence type="ECO:0000313" key="6">
    <source>
        <dbReference type="EMBL" id="ACB53155.1"/>
    </source>
</evidence>
<evidence type="ECO:0000313" key="8">
    <source>
        <dbReference type="EMBL" id="ACB53210.1"/>
    </source>
</evidence>
<evidence type="ECO:0000313" key="3">
    <source>
        <dbReference type="EMBL" id="ACB51611.1"/>
    </source>
</evidence>
<dbReference type="AlphaFoldDB" id="B1WNX6"/>
<dbReference type="KEGG" id="cyt:cce_3854"/>
<dbReference type="EMBL" id="CP000806">
    <property type="protein sequence ID" value="ACB49540.1"/>
    <property type="molecule type" value="Genomic_DNA"/>
</dbReference>
<evidence type="ECO:0000313" key="9">
    <source>
        <dbReference type="EMBL" id="ACB53589.1"/>
    </source>
</evidence>
<evidence type="ECO:0000313" key="1">
    <source>
        <dbReference type="EMBL" id="ACB49540.1"/>
    </source>
</evidence>
<dbReference type="EMBL" id="CP000806">
    <property type="protein sequence ID" value="ACB50284.1"/>
    <property type="molecule type" value="Genomic_DNA"/>
</dbReference>
<dbReference type="EMBL" id="CP000806">
    <property type="protein sequence ID" value="ACB53589.1"/>
    <property type="molecule type" value="Genomic_DNA"/>
</dbReference>
<dbReference type="KEGG" id="cyt:cce_0933"/>
<name>B1WNX6_CROS5</name>
<dbReference type="EMBL" id="CP000806">
    <property type="protein sequence ID" value="ACB53202.1"/>
    <property type="molecule type" value="Genomic_DNA"/>
</dbReference>
<reference evidence="6 10" key="1">
    <citation type="journal article" date="2008" name="Proc. Natl. Acad. Sci. U.S.A.">
        <title>The genome of Cyanothece 51142, a unicellular diazotrophic cyanobacterium important in the marine nitrogen cycle.</title>
        <authorList>
            <person name="Welsh E.A."/>
            <person name="Liberton M."/>
            <person name="Stoeckel J."/>
            <person name="Loh T."/>
            <person name="Elvitigala T."/>
            <person name="Wang C."/>
            <person name="Wollam A."/>
            <person name="Fulton R.S."/>
            <person name="Clifton S.W."/>
            <person name="Jacobs J.M."/>
            <person name="Aurora R."/>
            <person name="Ghosh B.K."/>
            <person name="Sherman L.A."/>
            <person name="Smith R.D."/>
            <person name="Wilson R.K."/>
            <person name="Pakrasi H.B."/>
        </authorList>
    </citation>
    <scope>NUCLEOTIDE SEQUENCE [LARGE SCALE GENOMIC DNA]</scope>
    <source>
        <strain evidence="6">ATCC 51142</strain>
        <strain evidence="10">ATCC 51142 / BH68</strain>
    </source>
</reference>
<dbReference type="KEGG" id="cyt:cce_4241"/>
<dbReference type="KEGG" id="cyt:cce_2261"/>
<keyword evidence="10" id="KW-1185">Reference proteome</keyword>
<organism evidence="6 10">
    <name type="scientific">Crocosphaera subtropica (strain ATCC 51142 / BH68)</name>
    <name type="common">Cyanothece sp. (strain ATCC 51142)</name>
    <dbReference type="NCBI Taxonomy" id="43989"/>
    <lineage>
        <taxon>Bacteria</taxon>
        <taxon>Bacillati</taxon>
        <taxon>Cyanobacteriota</taxon>
        <taxon>Cyanophyceae</taxon>
        <taxon>Oscillatoriophycideae</taxon>
        <taxon>Chroococcales</taxon>
        <taxon>Aphanothecaceae</taxon>
        <taxon>Crocosphaera</taxon>
        <taxon>Crocosphaera subtropica</taxon>
    </lineage>
</organism>
<dbReference type="EMBL" id="CP000806">
    <property type="protein sequence ID" value="ACB52546.1"/>
    <property type="molecule type" value="Genomic_DNA"/>
</dbReference>
<dbReference type="EMBL" id="CP000806">
    <property type="protein sequence ID" value="ACB51611.1"/>
    <property type="molecule type" value="Genomic_DNA"/>
</dbReference>
<gene>
    <name evidence="1" type="ordered locus">cce_0188</name>
    <name evidence="2" type="ordered locus">cce_0933</name>
    <name evidence="3" type="ordered locus">cce_2261</name>
    <name evidence="4" type="ordered locus">cce_3198</name>
    <name evidence="5" type="ordered locus">cce_3551</name>
    <name evidence="6" type="ordered locus">cce_3807</name>
    <name evidence="7" type="ordered locus">cce_3854</name>
    <name evidence="8" type="ordered locus">cce_3862</name>
    <name evidence="9" type="ordered locus">cce_4241</name>
</gene>
<protein>
    <submittedName>
        <fullName evidence="6">Transposase</fullName>
    </submittedName>
</protein>
<evidence type="ECO:0000313" key="5">
    <source>
        <dbReference type="EMBL" id="ACB52899.1"/>
    </source>
</evidence>
<dbReference type="KEGG" id="cyt:cce_0188"/>
<dbReference type="KEGG" id="cyt:cce_3807"/>
<dbReference type="KEGG" id="cyt:cce_3198"/>
<dbReference type="HOGENOM" id="CLU_3268851_0_0_3"/>